<evidence type="ECO:0000256" key="6">
    <source>
        <dbReference type="SAM" id="MobiDB-lite"/>
    </source>
</evidence>
<evidence type="ECO:0000256" key="1">
    <source>
        <dbReference type="ARBA" id="ARBA00022490"/>
    </source>
</evidence>
<evidence type="ECO:0000313" key="10">
    <source>
        <dbReference type="Proteomes" id="UP000011185"/>
    </source>
</evidence>
<organism evidence="9 10">
    <name type="scientific">Trachipleistophora hominis</name>
    <name type="common">Microsporidian parasite</name>
    <dbReference type="NCBI Taxonomy" id="72359"/>
    <lineage>
        <taxon>Eukaryota</taxon>
        <taxon>Fungi</taxon>
        <taxon>Fungi incertae sedis</taxon>
        <taxon>Microsporidia</taxon>
        <taxon>Pleistophoridae</taxon>
        <taxon>Trachipleistophora</taxon>
    </lineage>
</organism>
<evidence type="ECO:0000256" key="7">
    <source>
        <dbReference type="SAM" id="SignalP"/>
    </source>
</evidence>
<keyword evidence="5" id="KW-0819">tRNA processing</keyword>
<keyword evidence="2" id="KW-0489">Methyltransferase</keyword>
<keyword evidence="3" id="KW-0808">Transferase</keyword>
<feature type="domain" description="SAM-dependent methyltransferase TRM5/TYW2-type" evidence="8">
    <location>
        <begin position="276"/>
        <end position="519"/>
    </location>
</feature>
<dbReference type="Pfam" id="PF25133">
    <property type="entry name" value="TYW2_N_2"/>
    <property type="match status" value="1"/>
</dbReference>
<dbReference type="EMBL" id="JH993814">
    <property type="protein sequence ID" value="ELQ76788.1"/>
    <property type="molecule type" value="Genomic_DNA"/>
</dbReference>
<dbReference type="GO" id="GO:0002939">
    <property type="term" value="P:tRNA N1-guanine methylation"/>
    <property type="evidence" value="ECO:0007669"/>
    <property type="project" value="TreeGrafter"/>
</dbReference>
<feature type="region of interest" description="Disordered" evidence="6">
    <location>
        <begin position="170"/>
        <end position="195"/>
    </location>
</feature>
<evidence type="ECO:0000256" key="5">
    <source>
        <dbReference type="ARBA" id="ARBA00022694"/>
    </source>
</evidence>
<dbReference type="SUPFAM" id="SSF53335">
    <property type="entry name" value="S-adenosyl-L-methionine-dependent methyltransferases"/>
    <property type="match status" value="1"/>
</dbReference>
<evidence type="ECO:0000313" key="9">
    <source>
        <dbReference type="EMBL" id="ELQ76788.1"/>
    </source>
</evidence>
<dbReference type="Gene3D" id="3.30.300.110">
    <property type="entry name" value="Met-10+ protein-like domains"/>
    <property type="match status" value="1"/>
</dbReference>
<dbReference type="InterPro" id="IPR056744">
    <property type="entry name" value="TRM5/TYW2-like_N"/>
</dbReference>
<evidence type="ECO:0000256" key="4">
    <source>
        <dbReference type="ARBA" id="ARBA00022691"/>
    </source>
</evidence>
<evidence type="ECO:0000256" key="3">
    <source>
        <dbReference type="ARBA" id="ARBA00022679"/>
    </source>
</evidence>
<dbReference type="GO" id="GO:0008175">
    <property type="term" value="F:tRNA methyltransferase activity"/>
    <property type="evidence" value="ECO:0007669"/>
    <property type="project" value="TreeGrafter"/>
</dbReference>
<dbReference type="InterPro" id="IPR029063">
    <property type="entry name" value="SAM-dependent_MTases_sf"/>
</dbReference>
<dbReference type="GO" id="GO:0005737">
    <property type="term" value="C:cytoplasm"/>
    <property type="evidence" value="ECO:0007669"/>
    <property type="project" value="TreeGrafter"/>
</dbReference>
<dbReference type="InterPro" id="IPR056743">
    <property type="entry name" value="TRM5-TYW2-like_MTfase"/>
</dbReference>
<dbReference type="STRING" id="72359.L7JZA8"/>
<dbReference type="Gene3D" id="3.40.50.150">
    <property type="entry name" value="Vaccinia Virus protein VP39"/>
    <property type="match status" value="1"/>
</dbReference>
<dbReference type="InterPro" id="IPR030382">
    <property type="entry name" value="MeTrfase_TRM5/TYW2"/>
</dbReference>
<dbReference type="InParanoid" id="L7JZA8"/>
<feature type="compositionally biased region" description="Basic and acidic residues" evidence="6">
    <location>
        <begin position="174"/>
        <end position="185"/>
    </location>
</feature>
<dbReference type="CDD" id="cd02440">
    <property type="entry name" value="AdoMet_MTases"/>
    <property type="match status" value="1"/>
</dbReference>
<dbReference type="PROSITE" id="PS51684">
    <property type="entry name" value="SAM_MT_TRM5_TYW2"/>
    <property type="match status" value="1"/>
</dbReference>
<dbReference type="PANTHER" id="PTHR23245:SF36">
    <property type="entry name" value="TRNA (GUANINE(37)-N1)-METHYLTRANSFERASE"/>
    <property type="match status" value="1"/>
</dbReference>
<evidence type="ECO:0000259" key="8">
    <source>
        <dbReference type="PROSITE" id="PS51684"/>
    </source>
</evidence>
<protein>
    <submittedName>
        <fullName evidence="9">tRNA modification enzyme</fullName>
    </submittedName>
</protein>
<feature type="non-terminal residue" evidence="9">
    <location>
        <position position="1"/>
    </location>
</feature>
<gene>
    <name evidence="9" type="ORF">THOM_0227</name>
</gene>
<keyword evidence="10" id="KW-1185">Reference proteome</keyword>
<feature type="signal peptide" evidence="7">
    <location>
        <begin position="1"/>
        <end position="26"/>
    </location>
</feature>
<evidence type="ECO:0000256" key="2">
    <source>
        <dbReference type="ARBA" id="ARBA00022603"/>
    </source>
</evidence>
<dbReference type="HOGENOM" id="CLU_486797_0_0_1"/>
<keyword evidence="1" id="KW-0963">Cytoplasm</keyword>
<dbReference type="AlphaFoldDB" id="L7JZA8"/>
<dbReference type="VEuPathDB" id="MicrosporidiaDB:THOM_0227"/>
<sequence length="528" mass="60736">VFICTRNTPFTIFIAALLQPMHELFAVPLKTGEIEDAIRKYAHITFKKKGVPRIINADKHYNGFVVRNGNDVRMEGKYLLVSEYVEGSVGVTLSVKTEDAFDRFVVKVGERMKRENYDVEEICSMEDNGKKNYEKEEICSMEGDNGKKDSHSAADECCCTRIGEYGMVSKEKKHHDDETGTKQEIENNGEVNDDDRKYDTIKRTKENGSFILDHFCIGVGKINDKYVRKSRCGTEENTEGQKERVLQQNCSSPQHTNSIRSPRVEAFVQDLLPRSFEVLGKTLILNLSDDQKKYKTEIAEYFIDLGRYKTIFLKKDVVKEPYRTTEYELLLGEDSKDVLYVENGTKFAFNIGDVYFNSKLSGAREQLVNKFRKNDVVADLFCGIGPISIQALKRGCYVIANDINPKAIESFKNNLKINRITARHEVHNEDAKDVLLSLTDRVIEHFVFNLPELSIYFIKYVKAFTNSELHCYFFCRKGRDVFAYLREEIGLVAPQGCIKECRNVAPSKLYYYMGVEIKDLRWLEDGRV</sequence>
<dbReference type="Proteomes" id="UP000011185">
    <property type="component" value="Unassembled WGS sequence"/>
</dbReference>
<feature type="chain" id="PRO_5003978907" evidence="7">
    <location>
        <begin position="27"/>
        <end position="528"/>
    </location>
</feature>
<dbReference type="OrthoDB" id="408788at2759"/>
<keyword evidence="7" id="KW-0732">Signal</keyword>
<accession>L7JZA8</accession>
<feature type="region of interest" description="Disordered" evidence="6">
    <location>
        <begin position="237"/>
        <end position="257"/>
    </location>
</feature>
<name>L7JZA8_TRAHO</name>
<feature type="compositionally biased region" description="Polar residues" evidence="6">
    <location>
        <begin position="246"/>
        <end position="257"/>
    </location>
</feature>
<proteinExistence type="predicted"/>
<dbReference type="PANTHER" id="PTHR23245">
    <property type="entry name" value="TRNA METHYLTRANSFERASE"/>
    <property type="match status" value="1"/>
</dbReference>
<keyword evidence="4" id="KW-0949">S-adenosyl-L-methionine</keyword>
<reference evidence="9 10" key="1">
    <citation type="journal article" date="2012" name="PLoS Pathog.">
        <title>The genome of the obligate intracellular parasite Trachipleistophora hominis: new insights into microsporidian genome dynamics and reductive evolution.</title>
        <authorList>
            <person name="Heinz E."/>
            <person name="Williams T.A."/>
            <person name="Nakjang S."/>
            <person name="Noel C.J."/>
            <person name="Swan D.C."/>
            <person name="Goldberg A.V."/>
            <person name="Harris S.R."/>
            <person name="Weinmaier T."/>
            <person name="Markert S."/>
            <person name="Becher D."/>
            <person name="Bernhardt J."/>
            <person name="Dagan T."/>
            <person name="Hacker C."/>
            <person name="Lucocq J.M."/>
            <person name="Schweder T."/>
            <person name="Rattei T."/>
            <person name="Hall N."/>
            <person name="Hirt R.P."/>
            <person name="Embley T.M."/>
        </authorList>
    </citation>
    <scope>NUCLEOTIDE SEQUENCE [LARGE SCALE GENOMIC DNA]</scope>
</reference>
<dbReference type="OMA" id="CYVIAND"/>
<dbReference type="Pfam" id="PF02475">
    <property type="entry name" value="TRM5-TYW2_MTfase"/>
    <property type="match status" value="1"/>
</dbReference>